<dbReference type="NCBIfam" id="NF041748">
    <property type="entry name" value="Drt3b"/>
    <property type="match status" value="1"/>
</dbReference>
<dbReference type="GO" id="GO:0003964">
    <property type="term" value="F:RNA-directed DNA polymerase activity"/>
    <property type="evidence" value="ECO:0007669"/>
    <property type="project" value="UniProtKB-KW"/>
</dbReference>
<dbReference type="Proteomes" id="UP001359469">
    <property type="component" value="Unassembled WGS sequence"/>
</dbReference>
<comment type="caution">
    <text evidence="2">The sequence shown here is derived from an EMBL/GenBank/DDBJ whole genome shotgun (WGS) entry which is preliminary data.</text>
</comment>
<keyword evidence="3" id="KW-1185">Reference proteome</keyword>
<evidence type="ECO:0000313" key="3">
    <source>
        <dbReference type="Proteomes" id="UP001359469"/>
    </source>
</evidence>
<accession>A0ABU8JN94</accession>
<keyword evidence="2" id="KW-0548">Nucleotidyltransferase</keyword>
<evidence type="ECO:0000313" key="2">
    <source>
        <dbReference type="EMBL" id="MEI7064522.1"/>
    </source>
</evidence>
<dbReference type="Pfam" id="PF00078">
    <property type="entry name" value="RVT_1"/>
    <property type="match status" value="1"/>
</dbReference>
<dbReference type="CDD" id="cd01646">
    <property type="entry name" value="RT_Bac_retron_I"/>
    <property type="match status" value="1"/>
</dbReference>
<name>A0ABU8JN94_DICCH</name>
<keyword evidence="2" id="KW-0808">Transferase</keyword>
<protein>
    <submittedName>
        <fullName evidence="2">Antiviral reverse transcriptase Drt3b</fullName>
    </submittedName>
</protein>
<sequence length="645" mass="76503">MSNIIKVDTSDSLRTLLTDVLPYELPLWLSNFTMYHRFKTKSHLNAYENISGLNFKNNSGFYIPLDYYISRGGNKTPRTISIMHPVAQLRVCNFYHEYDELIEYHCTKSRFSLRHPYRKSTKFYGKAQEGSKLSDGVESSDEERIVSSSYFKYKKYPFLYRFFESYEYHRLEKQFHSMLQVDVSKCFSSIYTHSIGWAVKDKRLAKAKPKGSFDGDFDGLMQLTNYRETNGIIVGPEVSRIFAEIILQKIDLNLVDRMTKKKFKVSKDYEFRRYVDDYFVFHRSEEVKTAFVKALELSLLEYKMYLNEAKTTMVSRPFATDISLAKNSLKLVVNKFYSSRYKQEGTDSESISDLKRPDSKGNKAISEIKMAIANHKVEYSSISNYLVSAITKKTLVYLSKMLEIKDKEEYHLNWLLVDLDLLFFIHAMDIRIRPTDRIGRLINDILEKTNNWPESYKDVIHKKIFDHVKQAMNIFINHSEDMVGLETLNLLIILTMLPSKYQLHESKVKEYFDYLDRSSVTNDFYFRWVTCMLYIESKSEYNQLRENLIKKAEEYLLENDDMFISSEYFMFYFDYLACPHIDEQVRKKMMKKVKDITLDHQQNPVTFNVDVQSRIALFKDFIVSWRDPEYLKSSLEKKEYLFSYD</sequence>
<proteinExistence type="predicted"/>
<keyword evidence="2" id="KW-0695">RNA-directed DNA polymerase</keyword>
<dbReference type="RefSeq" id="WP_081642110.1">
    <property type="nucleotide sequence ID" value="NZ_JAFCAF010000005.1"/>
</dbReference>
<dbReference type="EMBL" id="JBBBOO010000008">
    <property type="protein sequence ID" value="MEI7064522.1"/>
    <property type="molecule type" value="Genomic_DNA"/>
</dbReference>
<dbReference type="PROSITE" id="PS50878">
    <property type="entry name" value="RT_POL"/>
    <property type="match status" value="1"/>
</dbReference>
<organism evidence="2 3">
    <name type="scientific">Dickeya chrysanthemi</name>
    <name type="common">Pectobacterium chrysanthemi</name>
    <name type="synonym">Erwinia chrysanthemi</name>
    <dbReference type="NCBI Taxonomy" id="556"/>
    <lineage>
        <taxon>Bacteria</taxon>
        <taxon>Pseudomonadati</taxon>
        <taxon>Pseudomonadota</taxon>
        <taxon>Gammaproteobacteria</taxon>
        <taxon>Enterobacterales</taxon>
        <taxon>Pectobacteriaceae</taxon>
        <taxon>Dickeya</taxon>
    </lineage>
</organism>
<reference evidence="2 3" key="1">
    <citation type="submission" date="2024-03" db="EMBL/GenBank/DDBJ databases">
        <title>Analysis of soft rot Pectobacteriaceae population diversity in US potato growing regions between 2016 and 2022.</title>
        <authorList>
            <person name="Ma X."/>
            <person name="Zhang X."/>
            <person name="Stodghill P."/>
            <person name="Rioux R."/>
            <person name="Babler B."/>
            <person name="Shrestha S."/>
            <person name="Babler B."/>
            <person name="Rivedal H."/>
            <person name="Frost K."/>
            <person name="Hao J."/>
            <person name="Secor G."/>
            <person name="Swingle B."/>
        </authorList>
    </citation>
    <scope>NUCLEOTIDE SEQUENCE [LARGE SCALE GENOMIC DNA]</scope>
    <source>
        <strain evidence="2 3">SR64</strain>
    </source>
</reference>
<gene>
    <name evidence="2" type="primary">drt3b</name>
    <name evidence="2" type="ORF">WCU84_12725</name>
</gene>
<dbReference type="InterPro" id="IPR000477">
    <property type="entry name" value="RT_dom"/>
</dbReference>
<evidence type="ECO:0000259" key="1">
    <source>
        <dbReference type="PROSITE" id="PS50878"/>
    </source>
</evidence>
<feature type="domain" description="Reverse transcriptase" evidence="1">
    <location>
        <begin position="97"/>
        <end position="324"/>
    </location>
</feature>